<evidence type="ECO:0000256" key="1">
    <source>
        <dbReference type="SAM" id="MobiDB-lite"/>
    </source>
</evidence>
<dbReference type="AlphaFoldDB" id="A0A366RRC3"/>
<name>A0A366RRC3_9HYPO</name>
<feature type="compositionally biased region" description="Basic and acidic residues" evidence="1">
    <location>
        <begin position="290"/>
        <end position="300"/>
    </location>
</feature>
<dbReference type="RefSeq" id="XP_031016277.1">
    <property type="nucleotide sequence ID" value="XM_031159635.1"/>
</dbReference>
<dbReference type="OrthoDB" id="5428259at2759"/>
<gene>
    <name evidence="2" type="ORF">FIESC28_05490</name>
</gene>
<evidence type="ECO:0000313" key="2">
    <source>
        <dbReference type="EMBL" id="RBR19663.1"/>
    </source>
</evidence>
<keyword evidence="3" id="KW-1185">Reference proteome</keyword>
<feature type="region of interest" description="Disordered" evidence="1">
    <location>
        <begin position="276"/>
        <end position="346"/>
    </location>
</feature>
<dbReference type="GeneID" id="41994931"/>
<comment type="caution">
    <text evidence="2">The sequence shown here is derived from an EMBL/GenBank/DDBJ whole genome shotgun (WGS) entry which is preliminary data.</text>
</comment>
<feature type="region of interest" description="Disordered" evidence="1">
    <location>
        <begin position="185"/>
        <end position="262"/>
    </location>
</feature>
<dbReference type="EMBL" id="QKXC01000112">
    <property type="protein sequence ID" value="RBR19663.1"/>
    <property type="molecule type" value="Genomic_DNA"/>
</dbReference>
<proteinExistence type="predicted"/>
<sequence length="518" mass="58326">MGRGKKHKKSGSPFPVRLWREKNDKLAIGHATRKFVTNGIEGLLVERMRVKQLKEEARVRRNREHQSVPPDKLSKRKIKHEMSMSPAIKLEGDEFMDDFPLFPGFLDPEPNYIVQDEFVLGNDSMSLKGQVWPGMGKMDLADDITRRARNQKKPKSVIDKMKKVSECIEPTQVIMSSKFEVERTKDVYDDTSSPAPGQEEPTPPRKVQKPKRKKSTPLAEISGNVPKQRRRNARGQKSNVGKRMGFKKEQDPQEELEISIPPKEAREIKDIFRNDVTRTTSISEPPRSLSHGDHRLEPRNKHGARNMNSFHHSNLVSPTPHARDLASRHPQARATPSTVRPEPFPPGSFSHAEASYAMKDATIYNASSRLPFLPTSYSQFRDAGPDHLRPAANYGFQLKEEDYATPHPGELAQGTNSQFIGMSGTNPLFSTDRSFLSSYGQGVLNTTFSPLPFSSINRQQDLPHTSRETKQQTHMCEVMEASGLGEEQELNLDGPWGINGANSDLSFPHGLTVDNPQI</sequence>
<evidence type="ECO:0000313" key="3">
    <source>
        <dbReference type="Proteomes" id="UP000253153"/>
    </source>
</evidence>
<protein>
    <submittedName>
        <fullName evidence="2">Uncharacterized protein</fullName>
    </submittedName>
</protein>
<reference evidence="2 3" key="1">
    <citation type="submission" date="2018-06" db="EMBL/GenBank/DDBJ databases">
        <title>Fusarium incarnatum-equiseti species complex species 28.</title>
        <authorList>
            <person name="Gardiner D.M."/>
        </authorList>
    </citation>
    <scope>NUCLEOTIDE SEQUENCE [LARGE SCALE GENOMIC DNA]</scope>
    <source>
        <strain evidence="2 3">FIESC_28</strain>
    </source>
</reference>
<dbReference type="Proteomes" id="UP000253153">
    <property type="component" value="Unassembled WGS sequence"/>
</dbReference>
<organism evidence="2 3">
    <name type="scientific">Fusarium coffeatum</name>
    <dbReference type="NCBI Taxonomy" id="231269"/>
    <lineage>
        <taxon>Eukaryota</taxon>
        <taxon>Fungi</taxon>
        <taxon>Dikarya</taxon>
        <taxon>Ascomycota</taxon>
        <taxon>Pezizomycotina</taxon>
        <taxon>Sordariomycetes</taxon>
        <taxon>Hypocreomycetidae</taxon>
        <taxon>Hypocreales</taxon>
        <taxon>Nectriaceae</taxon>
        <taxon>Fusarium</taxon>
        <taxon>Fusarium incarnatum-equiseti species complex</taxon>
    </lineage>
</organism>
<accession>A0A366RRC3</accession>
<feature type="compositionally biased region" description="Basic residues" evidence="1">
    <location>
        <begin position="206"/>
        <end position="215"/>
    </location>
</feature>
<feature type="compositionally biased region" description="Polar residues" evidence="1">
    <location>
        <begin position="306"/>
        <end position="317"/>
    </location>
</feature>